<reference evidence="1 2" key="1">
    <citation type="submission" date="2020-12" db="EMBL/GenBank/DDBJ databases">
        <title>FDA dAtabase for Regulatory Grade micrObial Sequences (FDA-ARGOS): Supporting development and validation of Infectious Disease Dx tests.</title>
        <authorList>
            <person name="Sproer C."/>
            <person name="Gronow S."/>
            <person name="Severitt S."/>
            <person name="Schroder I."/>
            <person name="Tallon L."/>
            <person name="Sadzewicz L."/>
            <person name="Zhao X."/>
            <person name="Boylan J."/>
            <person name="Ott S."/>
            <person name="Bowen H."/>
            <person name="Vavikolanu K."/>
            <person name="Mehta A."/>
            <person name="Aluvathingal J."/>
            <person name="Nadendla S."/>
            <person name="Lowell S."/>
            <person name="Myers T."/>
            <person name="Yan Y."/>
            <person name="Sichtig H."/>
        </authorList>
    </citation>
    <scope>NUCLEOTIDE SEQUENCE [LARGE SCALE GENOMIC DNA]</scope>
    <source>
        <strain evidence="1 2">FDAARGOS_890</strain>
    </source>
</reference>
<sequence length="173" mass="18863">MVGRFVNQDPIGLAGGTNIYRLGPNSLALIDPLGLASYIVLGEGQSGVEAYAKQLGIERSGDSFKTISNEWQDITKGMDSNLKPGTVEWTCAAAKANGDWIRQKAKEGYKFIIIGTDDQSVRSPFYKEELKALRDSGIKPYDHSMKPNVSVARAGCHCPGKPKPKPRPNHQCD</sequence>
<protein>
    <recommendedName>
        <fullName evidence="3">RHS repeat-associated core domain-containing protein</fullName>
    </recommendedName>
</protein>
<name>A0A7T3DER8_9BURK</name>
<evidence type="ECO:0000313" key="1">
    <source>
        <dbReference type="EMBL" id="QPS82416.1"/>
    </source>
</evidence>
<keyword evidence="2" id="KW-1185">Reference proteome</keyword>
<dbReference type="AlphaFoldDB" id="A0A7T3DER8"/>
<organism evidence="1 2">
    <name type="scientific">Delftia lacustris</name>
    <dbReference type="NCBI Taxonomy" id="558537"/>
    <lineage>
        <taxon>Bacteria</taxon>
        <taxon>Pseudomonadati</taxon>
        <taxon>Pseudomonadota</taxon>
        <taxon>Betaproteobacteria</taxon>
        <taxon>Burkholderiales</taxon>
        <taxon>Comamonadaceae</taxon>
        <taxon>Delftia</taxon>
    </lineage>
</organism>
<dbReference type="EMBL" id="CP065748">
    <property type="protein sequence ID" value="QPS82416.1"/>
    <property type="molecule type" value="Genomic_DNA"/>
</dbReference>
<dbReference type="KEGG" id="dla:I6G47_04875"/>
<proteinExistence type="predicted"/>
<accession>A0A7T3DER8</accession>
<gene>
    <name evidence="1" type="ORF">I6G47_04875</name>
</gene>
<evidence type="ECO:0000313" key="2">
    <source>
        <dbReference type="Proteomes" id="UP000595064"/>
    </source>
</evidence>
<evidence type="ECO:0008006" key="3">
    <source>
        <dbReference type="Google" id="ProtNLM"/>
    </source>
</evidence>
<dbReference type="Proteomes" id="UP000595064">
    <property type="component" value="Chromosome"/>
</dbReference>